<evidence type="ECO:0000256" key="2">
    <source>
        <dbReference type="ARBA" id="ARBA00004418"/>
    </source>
</evidence>
<dbReference type="EMBL" id="WESC01000003">
    <property type="protein sequence ID" value="KAB7741569.1"/>
    <property type="molecule type" value="Genomic_DNA"/>
</dbReference>
<dbReference type="InterPro" id="IPR001478">
    <property type="entry name" value="PDZ"/>
</dbReference>
<evidence type="ECO:0000256" key="15">
    <source>
        <dbReference type="PIRSR" id="PIRSR611782-2"/>
    </source>
</evidence>
<evidence type="ECO:0000256" key="1">
    <source>
        <dbReference type="ARBA" id="ARBA00001772"/>
    </source>
</evidence>
<evidence type="ECO:0000256" key="12">
    <source>
        <dbReference type="ARBA" id="ARBA00023016"/>
    </source>
</evidence>
<evidence type="ECO:0000256" key="6">
    <source>
        <dbReference type="ARBA" id="ARBA00022670"/>
    </source>
</evidence>
<dbReference type="PANTHER" id="PTHR22939">
    <property type="entry name" value="SERINE PROTEASE FAMILY S1C HTRA-RELATED"/>
    <property type="match status" value="1"/>
</dbReference>
<evidence type="ECO:0000256" key="4">
    <source>
        <dbReference type="ARBA" id="ARBA00013035"/>
    </source>
</evidence>
<comment type="similarity">
    <text evidence="3">Belongs to the peptidase S1C family.</text>
</comment>
<dbReference type="Gene3D" id="2.40.10.120">
    <property type="match status" value="1"/>
</dbReference>
<evidence type="ECO:0000256" key="3">
    <source>
        <dbReference type="ARBA" id="ARBA00010541"/>
    </source>
</evidence>
<comment type="catalytic activity">
    <reaction evidence="1">
        <text>Acts on substrates that are at least partially unfolded. The cleavage site P1 residue is normally between a pair of hydrophobic residues, such as Val-|-Val.</text>
        <dbReference type="EC" id="3.4.21.107"/>
    </reaction>
</comment>
<feature type="binding site" evidence="15">
    <location>
        <position position="175"/>
    </location>
    <ligand>
        <name>substrate</name>
    </ligand>
</feature>
<dbReference type="RefSeq" id="WP_152214872.1">
    <property type="nucleotide sequence ID" value="NZ_WESC01000003.1"/>
</dbReference>
<sequence>MTNSAPQRGHQTRKTARKATALATACAIGIGGWGLGAWGTSPAFAQTAPLNAPSQQRTELSTLPSFADLVEKVSPAVVSIKVVEEETATDAAVPDIPLPPGSPFEKFFKQLQPKGPDGKPLKRKAMAQGSGFFITADGYVVTNNHVVQNGKEITVVFNDSTELPAKLVGRDQKTDLALLKIKTSKPVPYVAFGDSDKLRVGDWVLAVGNPFGLGGTVTSGIVSARGREIGAGPYDDFLQIDASINRGNSGGPTFDIHGNVVGVNTAIYSPTGGSVGIGFAIPSNIAARVIEQLRDNGKVTRGWLGVSIQPVDPDLAASLSLDKPKGALVAEVTPASPAAKAGIQPGDVITAVNGKDMGDVRDVSRSVADLKPGTNANVVLWRDGKEKAIKVAIAVFPEKLETASAEDNAPAAEDATQSLGLALTKSDEGVVVQSVDPNSEAAEKGIQAGDIIVKISGKEVKTPADVVEGVKQAKKASKQSVLLLLRSQDQQRFVALAINKA</sequence>
<dbReference type="SUPFAM" id="SSF50494">
    <property type="entry name" value="Trypsin-like serine proteases"/>
    <property type="match status" value="1"/>
</dbReference>
<feature type="domain" description="PDZ" evidence="16">
    <location>
        <begin position="408"/>
        <end position="488"/>
    </location>
</feature>
<dbReference type="CDD" id="cd10839">
    <property type="entry name" value="cpPDZ1_DegP-like"/>
    <property type="match status" value="1"/>
</dbReference>
<dbReference type="InterPro" id="IPR011782">
    <property type="entry name" value="Pept_S1C_Do"/>
</dbReference>
<feature type="active site" description="Charge relay system" evidence="14">
    <location>
        <position position="249"/>
    </location>
</feature>
<dbReference type="PRINTS" id="PR00834">
    <property type="entry name" value="PROTEASES2C"/>
</dbReference>
<feature type="binding site" evidence="15">
    <location>
        <position position="145"/>
    </location>
    <ligand>
        <name>substrate</name>
    </ligand>
</feature>
<dbReference type="GO" id="GO:0006508">
    <property type="term" value="P:proteolysis"/>
    <property type="evidence" value="ECO:0007669"/>
    <property type="project" value="UniProtKB-KW"/>
</dbReference>
<keyword evidence="8" id="KW-0677">Repeat</keyword>
<dbReference type="Pfam" id="PF13180">
    <property type="entry name" value="PDZ_2"/>
    <property type="match status" value="2"/>
</dbReference>
<dbReference type="InterPro" id="IPR036034">
    <property type="entry name" value="PDZ_sf"/>
</dbReference>
<dbReference type="GO" id="GO:0004252">
    <property type="term" value="F:serine-type endopeptidase activity"/>
    <property type="evidence" value="ECO:0007669"/>
    <property type="project" value="InterPro"/>
</dbReference>
<dbReference type="EC" id="3.4.21.107" evidence="4"/>
<evidence type="ECO:0000313" key="17">
    <source>
        <dbReference type="EMBL" id="KAB7741569.1"/>
    </source>
</evidence>
<keyword evidence="18" id="KW-1185">Reference proteome</keyword>
<dbReference type="Proteomes" id="UP000468901">
    <property type="component" value="Unassembled WGS sequence"/>
</dbReference>
<dbReference type="GO" id="GO:0012501">
    <property type="term" value="P:programmed cell death"/>
    <property type="evidence" value="ECO:0007669"/>
    <property type="project" value="TreeGrafter"/>
</dbReference>
<dbReference type="SUPFAM" id="SSF50156">
    <property type="entry name" value="PDZ domain-like"/>
    <property type="match status" value="2"/>
</dbReference>
<evidence type="ECO:0000256" key="11">
    <source>
        <dbReference type="ARBA" id="ARBA00022825"/>
    </source>
</evidence>
<reference evidence="17 18" key="1">
    <citation type="submission" date="2019-09" db="EMBL/GenBank/DDBJ databases">
        <title>Parvibaculum sedimenti sp. nov., isolated from sediment.</title>
        <authorList>
            <person name="Wang Y."/>
        </authorList>
    </citation>
    <scope>NUCLEOTIDE SEQUENCE [LARGE SCALE GENOMIC DNA]</scope>
    <source>
        <strain evidence="17 18">HXT-9</strain>
    </source>
</reference>
<evidence type="ECO:0000256" key="8">
    <source>
        <dbReference type="ARBA" id="ARBA00022737"/>
    </source>
</evidence>
<comment type="caution">
    <text evidence="17">The sequence shown here is derived from an EMBL/GenBank/DDBJ whole genome shotgun (WGS) entry which is preliminary data.</text>
</comment>
<dbReference type="SMART" id="SM00228">
    <property type="entry name" value="PDZ"/>
    <property type="match status" value="2"/>
</dbReference>
<dbReference type="NCBIfam" id="TIGR02037">
    <property type="entry name" value="degP_htrA_DO"/>
    <property type="match status" value="1"/>
</dbReference>
<dbReference type="Pfam" id="PF13365">
    <property type="entry name" value="Trypsin_2"/>
    <property type="match status" value="1"/>
</dbReference>
<evidence type="ECO:0000256" key="9">
    <source>
        <dbReference type="ARBA" id="ARBA00022764"/>
    </source>
</evidence>
<dbReference type="GO" id="GO:0042597">
    <property type="term" value="C:periplasmic space"/>
    <property type="evidence" value="ECO:0007669"/>
    <property type="project" value="UniProtKB-SubCell"/>
</dbReference>
<organism evidence="17 18">
    <name type="scientific">Parvibaculum sedimenti</name>
    <dbReference type="NCBI Taxonomy" id="2608632"/>
    <lineage>
        <taxon>Bacteria</taxon>
        <taxon>Pseudomonadati</taxon>
        <taxon>Pseudomonadota</taxon>
        <taxon>Alphaproteobacteria</taxon>
        <taxon>Hyphomicrobiales</taxon>
        <taxon>Parvibaculaceae</taxon>
        <taxon>Parvibaculum</taxon>
    </lineage>
</organism>
<evidence type="ECO:0000256" key="5">
    <source>
        <dbReference type="ARBA" id="ARBA00013958"/>
    </source>
</evidence>
<protein>
    <recommendedName>
        <fullName evidence="5">Probable periplasmic serine endoprotease DegP-like</fullName>
        <ecNumber evidence="4">3.4.21.107</ecNumber>
    </recommendedName>
    <alternativeName>
        <fullName evidence="13">Protease Do</fullName>
    </alternativeName>
</protein>
<feature type="active site" description="Charge relay system" evidence="14">
    <location>
        <position position="145"/>
    </location>
</feature>
<dbReference type="InterPro" id="IPR001940">
    <property type="entry name" value="Peptidase_S1C"/>
</dbReference>
<dbReference type="PROSITE" id="PS50106">
    <property type="entry name" value="PDZ"/>
    <property type="match status" value="2"/>
</dbReference>
<evidence type="ECO:0000256" key="7">
    <source>
        <dbReference type="ARBA" id="ARBA00022729"/>
    </source>
</evidence>
<evidence type="ECO:0000256" key="10">
    <source>
        <dbReference type="ARBA" id="ARBA00022801"/>
    </source>
</evidence>
<keyword evidence="10" id="KW-0378">Hydrolase</keyword>
<name>A0A6N6VK04_9HYPH</name>
<keyword evidence="11" id="KW-0720">Serine protease</keyword>
<keyword evidence="9" id="KW-0574">Periplasm</keyword>
<feature type="active site" description="Charge relay system" evidence="14">
    <location>
        <position position="175"/>
    </location>
</feature>
<comment type="subcellular location">
    <subcellularLocation>
        <location evidence="2">Periplasm</location>
    </subcellularLocation>
</comment>
<dbReference type="PANTHER" id="PTHR22939:SF130">
    <property type="entry name" value="PERIPLASMIC SERINE ENDOPROTEASE DEGP-LIKE-RELATED"/>
    <property type="match status" value="1"/>
</dbReference>
<feature type="domain" description="PDZ" evidence="16">
    <location>
        <begin position="298"/>
        <end position="364"/>
    </location>
</feature>
<feature type="binding site" evidence="15">
    <location>
        <begin position="247"/>
        <end position="249"/>
    </location>
    <ligand>
        <name>substrate</name>
    </ligand>
</feature>
<proteinExistence type="inferred from homology"/>
<keyword evidence="7" id="KW-0732">Signal</keyword>
<evidence type="ECO:0000259" key="16">
    <source>
        <dbReference type="PROSITE" id="PS50106"/>
    </source>
</evidence>
<dbReference type="Gene3D" id="2.30.42.10">
    <property type="match status" value="2"/>
</dbReference>
<dbReference type="AlphaFoldDB" id="A0A6N6VK04"/>
<dbReference type="InterPro" id="IPR009003">
    <property type="entry name" value="Peptidase_S1_PA"/>
</dbReference>
<dbReference type="FunFam" id="2.40.10.120:FF:000007">
    <property type="entry name" value="Periplasmic serine endoprotease DegP-like"/>
    <property type="match status" value="1"/>
</dbReference>
<accession>A0A6N6VK04</accession>
<gene>
    <name evidence="17" type="ORF">F2P47_03965</name>
</gene>
<evidence type="ECO:0000256" key="13">
    <source>
        <dbReference type="ARBA" id="ARBA00032850"/>
    </source>
</evidence>
<keyword evidence="12" id="KW-0346">Stress response</keyword>
<evidence type="ECO:0000313" key="18">
    <source>
        <dbReference type="Proteomes" id="UP000468901"/>
    </source>
</evidence>
<evidence type="ECO:0000256" key="14">
    <source>
        <dbReference type="PIRSR" id="PIRSR611782-1"/>
    </source>
</evidence>
<keyword evidence="6" id="KW-0645">Protease</keyword>